<proteinExistence type="predicted"/>
<protein>
    <recommendedName>
        <fullName evidence="4">Gfo/Idh/MocA-like oxidoreductase N-terminal domain-containing protein</fullName>
    </recommendedName>
</protein>
<dbReference type="InterPro" id="IPR036291">
    <property type="entry name" value="NAD(P)-bd_dom_sf"/>
</dbReference>
<evidence type="ECO:0000313" key="3">
    <source>
        <dbReference type="EMBL" id="KKK68360.1"/>
    </source>
</evidence>
<dbReference type="InterPro" id="IPR050463">
    <property type="entry name" value="Gfo/Idh/MocA_oxidrdct_glycsds"/>
</dbReference>
<feature type="domain" description="Gfo/Idh/MocA-like oxidoreductase N-terminal" evidence="1">
    <location>
        <begin position="2"/>
        <end position="69"/>
    </location>
</feature>
<dbReference type="AlphaFoldDB" id="A0A0F8Y436"/>
<comment type="caution">
    <text evidence="3">The sequence shown here is derived from an EMBL/GenBank/DDBJ whole genome shotgun (WGS) entry which is preliminary data.</text>
</comment>
<accession>A0A0F8Y436</accession>
<evidence type="ECO:0000259" key="1">
    <source>
        <dbReference type="Pfam" id="PF01408"/>
    </source>
</evidence>
<dbReference type="Gene3D" id="3.30.360.10">
    <property type="entry name" value="Dihydrodipicolinate Reductase, domain 2"/>
    <property type="match status" value="1"/>
</dbReference>
<dbReference type="Pfam" id="PF01408">
    <property type="entry name" value="GFO_IDH_MocA"/>
    <property type="match status" value="1"/>
</dbReference>
<dbReference type="InterPro" id="IPR000683">
    <property type="entry name" value="Gfo/Idh/MocA-like_OxRdtase_N"/>
</dbReference>
<dbReference type="EMBL" id="LAZR01059176">
    <property type="protein sequence ID" value="KKK68360.1"/>
    <property type="molecule type" value="Genomic_DNA"/>
</dbReference>
<evidence type="ECO:0008006" key="4">
    <source>
        <dbReference type="Google" id="ProtNLM"/>
    </source>
</evidence>
<dbReference type="InterPro" id="IPR055170">
    <property type="entry name" value="GFO_IDH_MocA-like_dom"/>
</dbReference>
<feature type="domain" description="GFO/IDH/MocA-like oxidoreductase" evidence="2">
    <location>
        <begin position="82"/>
        <end position="208"/>
    </location>
</feature>
<dbReference type="PANTHER" id="PTHR43818">
    <property type="entry name" value="BCDNA.GH03377"/>
    <property type="match status" value="1"/>
</dbReference>
<evidence type="ECO:0000259" key="2">
    <source>
        <dbReference type="Pfam" id="PF22725"/>
    </source>
</evidence>
<dbReference type="PANTHER" id="PTHR43818:SF12">
    <property type="entry name" value="NADH-DEPENDENT DEHYDROGENASE-RELATED"/>
    <property type="match status" value="1"/>
</dbReference>
<dbReference type="Gene3D" id="3.40.50.720">
    <property type="entry name" value="NAD(P)-binding Rossmann-like Domain"/>
    <property type="match status" value="1"/>
</dbReference>
<name>A0A0F8Y436_9ZZZZ</name>
<reference evidence="3" key="1">
    <citation type="journal article" date="2015" name="Nature">
        <title>Complex archaea that bridge the gap between prokaryotes and eukaryotes.</title>
        <authorList>
            <person name="Spang A."/>
            <person name="Saw J.H."/>
            <person name="Jorgensen S.L."/>
            <person name="Zaremba-Niedzwiedzka K."/>
            <person name="Martijn J."/>
            <person name="Lind A.E."/>
            <person name="van Eijk R."/>
            <person name="Schleper C."/>
            <person name="Guy L."/>
            <person name="Ettema T.J."/>
        </authorList>
    </citation>
    <scope>NUCLEOTIDE SEQUENCE</scope>
</reference>
<dbReference type="SUPFAM" id="SSF51735">
    <property type="entry name" value="NAD(P)-binding Rossmann-fold domains"/>
    <property type="match status" value="1"/>
</dbReference>
<organism evidence="3">
    <name type="scientific">marine sediment metagenome</name>
    <dbReference type="NCBI Taxonomy" id="412755"/>
    <lineage>
        <taxon>unclassified sequences</taxon>
        <taxon>metagenomes</taxon>
        <taxon>ecological metagenomes</taxon>
    </lineage>
</organism>
<dbReference type="SUPFAM" id="SSF55347">
    <property type="entry name" value="Glyceraldehyde-3-phosphate dehydrogenase-like, C-terminal domain"/>
    <property type="match status" value="1"/>
</dbReference>
<dbReference type="GO" id="GO:0000166">
    <property type="term" value="F:nucleotide binding"/>
    <property type="evidence" value="ECO:0007669"/>
    <property type="project" value="InterPro"/>
</dbReference>
<gene>
    <name evidence="3" type="ORF">LCGC14_2944840</name>
</gene>
<feature type="non-terminal residue" evidence="3">
    <location>
        <position position="1"/>
    </location>
</feature>
<dbReference type="Pfam" id="PF22725">
    <property type="entry name" value="GFO_IDH_MocA_C3"/>
    <property type="match status" value="1"/>
</dbReference>
<sequence>TDYTELLEMDEIQAVVIATPLNEHAHITIAALNKGKHVFCEKSMAETLQDSLEMVNASRDTGRNLQIGHQRLFSIRFLKGIEMIQEGKLGPITQIRASWHRNSDWRRKVPSPDLERKINWRLYREYSRGLMTELASHHLQVGNWILGEVPHEISGSGTINYWKDGREVFDNVNLIYRYPSGTHFIYDSVSSNEKYGCELQAMGPLGTLEMETAKFYLENPPPAPGILQLINQIEKNIFDVIPIGGASWVPEDPNEDKGTFITDALNSDGSDMQMEAFVNSVRENRKIPGNLEEGYNATIASLLGDQAMMEHRVVTWPDEFKLTK</sequence>